<feature type="compositionally biased region" description="Low complexity" evidence="1">
    <location>
        <begin position="69"/>
        <end position="78"/>
    </location>
</feature>
<proteinExistence type="predicted"/>
<protein>
    <submittedName>
        <fullName evidence="2">Uncharacterized protein</fullName>
    </submittedName>
</protein>
<evidence type="ECO:0000256" key="1">
    <source>
        <dbReference type="SAM" id="MobiDB-lite"/>
    </source>
</evidence>
<dbReference type="EMBL" id="FNXT01000081">
    <property type="protein sequence ID" value="SZX60613.1"/>
    <property type="molecule type" value="Genomic_DNA"/>
</dbReference>
<accession>A0A383V6M3</accession>
<feature type="region of interest" description="Disordered" evidence="1">
    <location>
        <begin position="1"/>
        <end position="78"/>
    </location>
</feature>
<organism evidence="2 3">
    <name type="scientific">Tetradesmus obliquus</name>
    <name type="common">Green alga</name>
    <name type="synonym">Acutodesmus obliquus</name>
    <dbReference type="NCBI Taxonomy" id="3088"/>
    <lineage>
        <taxon>Eukaryota</taxon>
        <taxon>Viridiplantae</taxon>
        <taxon>Chlorophyta</taxon>
        <taxon>core chlorophytes</taxon>
        <taxon>Chlorophyceae</taxon>
        <taxon>CS clade</taxon>
        <taxon>Sphaeropleales</taxon>
        <taxon>Scenedesmaceae</taxon>
        <taxon>Tetradesmus</taxon>
    </lineage>
</organism>
<keyword evidence="3" id="KW-1185">Reference proteome</keyword>
<reference evidence="2 3" key="1">
    <citation type="submission" date="2016-10" db="EMBL/GenBank/DDBJ databases">
        <authorList>
            <person name="Cai Z."/>
        </authorList>
    </citation>
    <scope>NUCLEOTIDE SEQUENCE [LARGE SCALE GENOMIC DNA]</scope>
</reference>
<dbReference type="Proteomes" id="UP000256970">
    <property type="component" value="Unassembled WGS sequence"/>
</dbReference>
<evidence type="ECO:0000313" key="3">
    <source>
        <dbReference type="Proteomes" id="UP000256970"/>
    </source>
</evidence>
<feature type="compositionally biased region" description="Low complexity" evidence="1">
    <location>
        <begin position="42"/>
        <end position="62"/>
    </location>
</feature>
<dbReference type="STRING" id="3088.A0A383V6M3"/>
<evidence type="ECO:0000313" key="2">
    <source>
        <dbReference type="EMBL" id="SZX60613.1"/>
    </source>
</evidence>
<sequence length="648" mass="67752">MQRAIGDPRIAGLRTTGQQTPFCRARTPCAGRRQPTQRRATNETSTSTTEVSNSTSSSSAQPLQPPPASSSSSAEPVAAPVRPARNVYPSSPWTAQTAAISVSGPYITTSSIDGDSLIMSADFLERELVGPYKFNSHQLEIIHELAEGMKGCSTAFVAVALAGIALTVAASSGLPMEDAPEVLFNGITVGDVASWVDSLLVAALLNLGAASFSRVEETTCKERQLAYTFQGINRLRLMFTQFSIAATTGINRLGLMFTQFSIAATTGINRLGLMFTQFSIAATTVSIVTTLEAASKWPPLVTLASGLFFAAAVGRSGAMWYVLSKYGNTLDDVDAALEAQRRAYAAAHDEELPLFDRLAIRLAFTYLLQYSAAGRRPSEAALSSAVAVAVDAAANNAANAANAGAGGLSDFSAAGAAAAGVNSKGDMRSNALAAASAAGMVAVRAGGRSASDAARAGLQLLQKIPLPILSRSTDSVDEAGAAAAEQQQQQEQQYVLTQAEERLVQACQSSLNNAGLALVLQAVATGLLVTANMANEDYSGALADIIQVINKVVAAELIFIATTNFDRALYTEGCDVAHLLEGLGGKGITRLFHNLSILAWAVVIAKGVALIAPWEESSPLLKFISENFSHQAADVVLEGQELLVTLIK</sequence>
<gene>
    <name evidence="2" type="ORF">BQ4739_LOCUS1145</name>
</gene>
<name>A0A383V6M3_TETOB</name>
<dbReference type="AlphaFoldDB" id="A0A383V6M3"/>